<evidence type="ECO:0000256" key="5">
    <source>
        <dbReference type="SAM" id="Phobius"/>
    </source>
</evidence>
<dbReference type="Pfam" id="PF09359">
    <property type="entry name" value="VTC"/>
    <property type="match status" value="1"/>
</dbReference>
<name>A0AA36IF38_9DINO</name>
<evidence type="ECO:0000313" key="8">
    <source>
        <dbReference type="Proteomes" id="UP001178507"/>
    </source>
</evidence>
<evidence type="ECO:0000259" key="6">
    <source>
        <dbReference type="Pfam" id="PF09359"/>
    </source>
</evidence>
<dbReference type="Gene3D" id="3.20.100.30">
    <property type="entry name" value="VTC, catalytic tunnel domain"/>
    <property type="match status" value="1"/>
</dbReference>
<dbReference type="InterPro" id="IPR051572">
    <property type="entry name" value="VTC_Complex_Subunit"/>
</dbReference>
<keyword evidence="8" id="KW-1185">Reference proteome</keyword>
<evidence type="ECO:0000256" key="2">
    <source>
        <dbReference type="ARBA" id="ARBA00022692"/>
    </source>
</evidence>
<feature type="transmembrane region" description="Helical" evidence="5">
    <location>
        <begin position="506"/>
        <end position="524"/>
    </location>
</feature>
<evidence type="ECO:0000256" key="4">
    <source>
        <dbReference type="ARBA" id="ARBA00023136"/>
    </source>
</evidence>
<dbReference type="GO" id="GO:0006799">
    <property type="term" value="P:polyphosphate biosynthetic process"/>
    <property type="evidence" value="ECO:0007669"/>
    <property type="project" value="UniProtKB-ARBA"/>
</dbReference>
<dbReference type="InterPro" id="IPR018966">
    <property type="entry name" value="VTC_domain"/>
</dbReference>
<keyword evidence="3 5" id="KW-1133">Transmembrane helix</keyword>
<feature type="transmembrane region" description="Helical" evidence="5">
    <location>
        <begin position="467"/>
        <end position="486"/>
    </location>
</feature>
<evidence type="ECO:0000256" key="1">
    <source>
        <dbReference type="ARBA" id="ARBA00004127"/>
    </source>
</evidence>
<dbReference type="Proteomes" id="UP001178507">
    <property type="component" value="Unassembled WGS sequence"/>
</dbReference>
<reference evidence="7" key="1">
    <citation type="submission" date="2023-08" db="EMBL/GenBank/DDBJ databases">
        <authorList>
            <person name="Chen Y."/>
            <person name="Shah S."/>
            <person name="Dougan E. K."/>
            <person name="Thang M."/>
            <person name="Chan C."/>
        </authorList>
    </citation>
    <scope>NUCLEOTIDE SEQUENCE</scope>
</reference>
<dbReference type="PANTHER" id="PTHR46140:SF1">
    <property type="entry name" value="VACUOLAR TRANSPORTER CHAPERONE COMPLEX SUBUNIT 4-RELATED"/>
    <property type="match status" value="1"/>
</dbReference>
<dbReference type="AlphaFoldDB" id="A0AA36IF38"/>
<dbReference type="PANTHER" id="PTHR46140">
    <property type="entry name" value="VACUOLAR TRANSPORTER CHAPERONE 1-RELATED"/>
    <property type="match status" value="1"/>
</dbReference>
<dbReference type="GO" id="GO:0012505">
    <property type="term" value="C:endomembrane system"/>
    <property type="evidence" value="ECO:0007669"/>
    <property type="project" value="UniProtKB-SubCell"/>
</dbReference>
<sequence>MYGYRDVSISSERVPILAGSPSEKSFDLPDLSEGGFERCFWLLENRTFRDAEASDFREALETSVKKVNQQYQALLAQPGPAGLCKAWRFSRQARGSFLKLAERAKRTPFNLAASESLRPAVPFLTASGAGEKLQQLAGATKFEGTRRTLSSFARKSYKFVMKPEECIDFMCALARKLPIDIFKGDEAFADIHSIYLDSEDWQLYHKKASQTGDGATLLRLRWYGSSDPDHFYAETKVSKNIFSHQPSCKTRSHFERNSLPEVLKGQHSLRGGDKARFMESFQASVRRQNLKPVMRTASRRICFQAPDDPSLRVTIDLDFEALCEDKTANWHFQEKPLPLSMFHREAVAYTLAIVEIKIQTEEDPNPPIPDWLQQLVKDHNLSELDISKYLYAVAALCKNQIKFVPEWFHASISIPIDLYSESGEPVAVRIDPRTILKIENLTLKWFAISTVPFGSVIVSSRRVSQTLHLISLAFSMTFVLYATYLYYQRIQQLSKGIALAPDRRGIGFAAVWMSAFGAVYTFLIDFEE</sequence>
<keyword evidence="2 5" id="KW-0812">Transmembrane</keyword>
<accession>A0AA36IF38</accession>
<dbReference type="InterPro" id="IPR042267">
    <property type="entry name" value="VTC_sf"/>
</dbReference>
<comment type="subcellular location">
    <subcellularLocation>
        <location evidence="1">Endomembrane system</location>
        <topology evidence="1">Multi-pass membrane protein</topology>
    </subcellularLocation>
</comment>
<proteinExistence type="predicted"/>
<keyword evidence="4 5" id="KW-0472">Membrane</keyword>
<gene>
    <name evidence="7" type="ORF">EVOR1521_LOCUS11770</name>
</gene>
<organism evidence="7 8">
    <name type="scientific">Effrenium voratum</name>
    <dbReference type="NCBI Taxonomy" id="2562239"/>
    <lineage>
        <taxon>Eukaryota</taxon>
        <taxon>Sar</taxon>
        <taxon>Alveolata</taxon>
        <taxon>Dinophyceae</taxon>
        <taxon>Suessiales</taxon>
        <taxon>Symbiodiniaceae</taxon>
        <taxon>Effrenium</taxon>
    </lineage>
</organism>
<evidence type="ECO:0000256" key="3">
    <source>
        <dbReference type="ARBA" id="ARBA00022989"/>
    </source>
</evidence>
<dbReference type="EMBL" id="CAUJNA010001191">
    <property type="protein sequence ID" value="CAJ1385084.1"/>
    <property type="molecule type" value="Genomic_DNA"/>
</dbReference>
<feature type="domain" description="VTC" evidence="6">
    <location>
        <begin position="154"/>
        <end position="396"/>
    </location>
</feature>
<comment type="caution">
    <text evidence="7">The sequence shown here is derived from an EMBL/GenBank/DDBJ whole genome shotgun (WGS) entry which is preliminary data.</text>
</comment>
<evidence type="ECO:0000313" key="7">
    <source>
        <dbReference type="EMBL" id="CAJ1385084.1"/>
    </source>
</evidence>
<protein>
    <recommendedName>
        <fullName evidence="6">VTC domain-containing protein</fullName>
    </recommendedName>
</protein>